<reference evidence="1 2" key="1">
    <citation type="submission" date="2019-02" db="EMBL/GenBank/DDBJ databases">
        <title>Aquabacterium sp. strain KMB7.</title>
        <authorList>
            <person name="Chen W.-M."/>
        </authorList>
    </citation>
    <scope>NUCLEOTIDE SEQUENCE [LARGE SCALE GENOMIC DNA]</scope>
    <source>
        <strain evidence="1 2">KMB7</strain>
    </source>
</reference>
<name>A0A4Q9H136_9BURK</name>
<dbReference type="Gene3D" id="1.10.260.130">
    <property type="match status" value="1"/>
</dbReference>
<dbReference type="AlphaFoldDB" id="A0A4Q9H136"/>
<dbReference type="GO" id="GO:0004806">
    <property type="term" value="F:triacylglycerol lipase activity"/>
    <property type="evidence" value="ECO:0007669"/>
    <property type="project" value="InterPro"/>
</dbReference>
<comment type="caution">
    <text evidence="1">The sequence shown here is derived from an EMBL/GenBank/DDBJ whole genome shotgun (WGS) entry which is preliminary data.</text>
</comment>
<dbReference type="PIRSF" id="PIRSF029171">
    <property type="entry name" value="Esterase_LipA"/>
    <property type="match status" value="1"/>
</dbReference>
<proteinExistence type="predicted"/>
<protein>
    <recommendedName>
        <fullName evidence="3">Lipase</fullName>
    </recommendedName>
</protein>
<dbReference type="InterPro" id="IPR005152">
    <property type="entry name" value="Lipase_secreted"/>
</dbReference>
<gene>
    <name evidence="1" type="ORF">EYS42_06935</name>
</gene>
<evidence type="ECO:0000313" key="2">
    <source>
        <dbReference type="Proteomes" id="UP000292120"/>
    </source>
</evidence>
<dbReference type="Pfam" id="PF03583">
    <property type="entry name" value="LIP"/>
    <property type="match status" value="1"/>
</dbReference>
<sequence length="497" mass="53213">MRKLQSNPHHREKPGGVWESWPRNFGRTCHLRAPEARGLVVPLGKTGGSAQDVHRSNLTYAPCRFVFCVVQRAPTLEHPPTHKEIGMSFTTRRLAALAGATLLAALSFSSSVQAQQVLPTADPKVAPSADNFYTPPADSFLASVQPGSVIRYRPLPASALWTDVKEGWQIMYRSTGQKGQPVAMVTTFLVPKTASTTGKKLVSYQSFYDSLTLNCSPSGLTLTGKLFDKTFYKEALAKGYHVNLSDYEGLQSQWIAALNTGHGVLDSIRAVQGFSKSGLSASTPVGLFGYSGGGFATMWAAELAPTYAPELNIVGVAGGGLPVNPVNVAKKVDGTLFAGAYFGAVVGLSRAYPEIDVDKYATDAGKAMVADVGTRCLGGTASGQPELLVKYAYKKGASYLKDPNFLDLPEMQAINAENTMGKRTPKAPVFIWQGTADQLMPIADADTLVSKYCANGVKLQYKRITGGDHVLSALQLGNALDYLVDRFNGKAPTTTCK</sequence>
<dbReference type="OrthoDB" id="9955at2"/>
<dbReference type="Gene3D" id="3.40.50.1820">
    <property type="entry name" value="alpha/beta hydrolase"/>
    <property type="match status" value="1"/>
</dbReference>
<dbReference type="Proteomes" id="UP000292120">
    <property type="component" value="Unassembled WGS sequence"/>
</dbReference>
<dbReference type="PANTHER" id="PTHR34853">
    <property type="match status" value="1"/>
</dbReference>
<evidence type="ECO:0008006" key="3">
    <source>
        <dbReference type="Google" id="ProtNLM"/>
    </source>
</evidence>
<dbReference type="InterPro" id="IPR029058">
    <property type="entry name" value="AB_hydrolase_fold"/>
</dbReference>
<keyword evidence="2" id="KW-1185">Reference proteome</keyword>
<dbReference type="GO" id="GO:0016042">
    <property type="term" value="P:lipid catabolic process"/>
    <property type="evidence" value="ECO:0007669"/>
    <property type="project" value="InterPro"/>
</dbReference>
<evidence type="ECO:0000313" key="1">
    <source>
        <dbReference type="EMBL" id="TBO32892.1"/>
    </source>
</evidence>
<dbReference type="PANTHER" id="PTHR34853:SF1">
    <property type="entry name" value="LIPASE 5"/>
    <property type="match status" value="1"/>
</dbReference>
<dbReference type="SUPFAM" id="SSF53474">
    <property type="entry name" value="alpha/beta-Hydrolases"/>
    <property type="match status" value="1"/>
</dbReference>
<organism evidence="1 2">
    <name type="scientific">Aquabacterium lacunae</name>
    <dbReference type="NCBI Taxonomy" id="2528630"/>
    <lineage>
        <taxon>Bacteria</taxon>
        <taxon>Pseudomonadati</taxon>
        <taxon>Pseudomonadota</taxon>
        <taxon>Betaproteobacteria</taxon>
        <taxon>Burkholderiales</taxon>
        <taxon>Aquabacterium</taxon>
    </lineage>
</organism>
<dbReference type="EMBL" id="SIXI01000002">
    <property type="protein sequence ID" value="TBO32892.1"/>
    <property type="molecule type" value="Genomic_DNA"/>
</dbReference>
<accession>A0A4Q9H136</accession>